<keyword evidence="3" id="KW-1185">Reference proteome</keyword>
<dbReference type="SUPFAM" id="SSF51735">
    <property type="entry name" value="NAD(P)-binding Rossmann-fold domains"/>
    <property type="match status" value="1"/>
</dbReference>
<dbReference type="Pfam" id="PF05368">
    <property type="entry name" value="NmrA"/>
    <property type="match status" value="1"/>
</dbReference>
<dbReference type="Gene3D" id="3.40.50.720">
    <property type="entry name" value="NAD(P)-binding Rossmann-like Domain"/>
    <property type="match status" value="1"/>
</dbReference>
<dbReference type="OrthoDB" id="285016at2"/>
<dbReference type="PANTHER" id="PTHR43162">
    <property type="match status" value="1"/>
</dbReference>
<name>A0A810L462_9ACTN</name>
<dbReference type="PANTHER" id="PTHR43162:SF1">
    <property type="entry name" value="PRESTALK A DIFFERENTIATION PROTEIN A"/>
    <property type="match status" value="1"/>
</dbReference>
<organism evidence="2 3">
    <name type="scientific">Actinocatenispora sera</name>
    <dbReference type="NCBI Taxonomy" id="390989"/>
    <lineage>
        <taxon>Bacteria</taxon>
        <taxon>Bacillati</taxon>
        <taxon>Actinomycetota</taxon>
        <taxon>Actinomycetes</taxon>
        <taxon>Micromonosporales</taxon>
        <taxon>Micromonosporaceae</taxon>
        <taxon>Actinocatenispora</taxon>
    </lineage>
</organism>
<accession>A0A810L462</accession>
<dbReference type="KEGG" id="aser:Asera_42710"/>
<feature type="domain" description="NmrA-like" evidence="1">
    <location>
        <begin position="9"/>
        <end position="264"/>
    </location>
</feature>
<dbReference type="RefSeq" id="WP_051802208.1">
    <property type="nucleotide sequence ID" value="NZ_AP023354.1"/>
</dbReference>
<dbReference type="InterPro" id="IPR008030">
    <property type="entry name" value="NmrA-like"/>
</dbReference>
<evidence type="ECO:0000313" key="3">
    <source>
        <dbReference type="Proteomes" id="UP000680750"/>
    </source>
</evidence>
<sequence length="319" mass="34264">MNEASSTTYLVVGAGGSHGATGNHVARQLLARGLPTRAFVHHDDDRSAALKQLGAQVVIGDLGDFETVRAALDGVRRAYFTYPLADSLLTATTTFAAAGKQAGVESIVNMSQLTARPDHTSAAARGHWLAERVFDWSGIGVSHLRPPYFLENLLTIANPAAIRTDDAIYLPYGAGRHAPVAGEDVARVAVGLLTNPAPPRGEILSPTGPVALSMAEQAEVFSRVLGRPIRYVEVPVETWRQALSRTGGIPDYLIEHLCHVAETHRHGEQDVVTDVVEAIGGGPPQSLETFLHHHRAAFDHPAPATRRPRSETVLDLREC</sequence>
<dbReference type="EMBL" id="AP023354">
    <property type="protein sequence ID" value="BCJ30163.1"/>
    <property type="molecule type" value="Genomic_DNA"/>
</dbReference>
<gene>
    <name evidence="2" type="ORF">Asera_42710</name>
</gene>
<dbReference type="Gene3D" id="3.90.25.10">
    <property type="entry name" value="UDP-galactose 4-epimerase, domain 1"/>
    <property type="match status" value="1"/>
</dbReference>
<protein>
    <submittedName>
        <fullName evidence="2">NmrA family transcriptional regulator</fullName>
    </submittedName>
</protein>
<dbReference type="InterPro" id="IPR036291">
    <property type="entry name" value="NAD(P)-bd_dom_sf"/>
</dbReference>
<dbReference type="Proteomes" id="UP000680750">
    <property type="component" value="Chromosome"/>
</dbReference>
<dbReference type="InterPro" id="IPR051604">
    <property type="entry name" value="Ergot_Alk_Oxidoreductase"/>
</dbReference>
<proteinExistence type="predicted"/>
<evidence type="ECO:0000313" key="2">
    <source>
        <dbReference type="EMBL" id="BCJ30163.1"/>
    </source>
</evidence>
<dbReference type="AlphaFoldDB" id="A0A810L462"/>
<reference evidence="2" key="1">
    <citation type="submission" date="2020-08" db="EMBL/GenBank/DDBJ databases">
        <title>Whole genome shotgun sequence of Actinocatenispora sera NBRC 101916.</title>
        <authorList>
            <person name="Komaki H."/>
            <person name="Tamura T."/>
        </authorList>
    </citation>
    <scope>NUCLEOTIDE SEQUENCE</scope>
    <source>
        <strain evidence="2">NBRC 101916</strain>
    </source>
</reference>
<evidence type="ECO:0000259" key="1">
    <source>
        <dbReference type="Pfam" id="PF05368"/>
    </source>
</evidence>